<reference evidence="2 3" key="1">
    <citation type="submission" date="2024-09" db="EMBL/GenBank/DDBJ databases">
        <title>A chromosome-level genome assembly of Gray's grenadier anchovy, Coilia grayii.</title>
        <authorList>
            <person name="Fu Z."/>
        </authorList>
    </citation>
    <scope>NUCLEOTIDE SEQUENCE [LARGE SCALE GENOMIC DNA]</scope>
    <source>
        <strain evidence="2">G4</strain>
        <tissue evidence="2">Muscle</tissue>
    </source>
</reference>
<keyword evidence="3" id="KW-1185">Reference proteome</keyword>
<feature type="compositionally biased region" description="Low complexity" evidence="1">
    <location>
        <begin position="64"/>
        <end position="74"/>
    </location>
</feature>
<evidence type="ECO:0000313" key="3">
    <source>
        <dbReference type="Proteomes" id="UP001591681"/>
    </source>
</evidence>
<dbReference type="Proteomes" id="UP001591681">
    <property type="component" value="Unassembled WGS sequence"/>
</dbReference>
<evidence type="ECO:0000313" key="2">
    <source>
        <dbReference type="EMBL" id="KAL2096177.1"/>
    </source>
</evidence>
<sequence>MVAKMRQVSRKSGRTSQEGAACRVGKTDIAKVPAPSRRRGKRGPTHYPPPSPQPHPFPTPAQPPLAAKPVAKAAMSRASQEEPSQQGGGAGTARKQGCDSATGDDRRPDVFCQQYSRRWAKMAAPTETQPPRRRKGRKAGKASAVSPSCGPHEGSTEERVPAGRTIVGFEIVSPPQHSNLPCLRQTAEGSAIKQEEEDRCTAAQAEQTGIVVRRSHRNQSRRRGDQARRGGHDTKMEAPCMSGLHCAFCNLELLPLTKGHSECVAGMLCSGVVKREPVLSLWRNSVQANRAPPAPCPCPCPWPAGLQADGPHQPESPLLLLVKNTAALQELQRTLLPYTDTGVQTGPCVYNALWDAAECSVTVLQQCRGCVSPQTPGPLSAPTTASAALVLHPREPGRAQHDIGELAVDVLLGVRAGSRRDRFGGVGGQVVVE</sequence>
<feature type="compositionally biased region" description="Basic and acidic residues" evidence="1">
    <location>
        <begin position="222"/>
        <end position="234"/>
    </location>
</feature>
<dbReference type="EMBL" id="JBHFQA010000007">
    <property type="protein sequence ID" value="KAL2096177.1"/>
    <property type="molecule type" value="Genomic_DNA"/>
</dbReference>
<feature type="region of interest" description="Disordered" evidence="1">
    <location>
        <begin position="1"/>
        <end position="159"/>
    </location>
</feature>
<name>A0ABD1KAK4_9TELE</name>
<comment type="caution">
    <text evidence="2">The sequence shown here is derived from an EMBL/GenBank/DDBJ whole genome shotgun (WGS) entry which is preliminary data.</text>
</comment>
<evidence type="ECO:0000256" key="1">
    <source>
        <dbReference type="SAM" id="MobiDB-lite"/>
    </source>
</evidence>
<accession>A0ABD1KAK4</accession>
<feature type="compositionally biased region" description="Basic residues" evidence="1">
    <location>
        <begin position="131"/>
        <end position="140"/>
    </location>
</feature>
<organism evidence="2 3">
    <name type="scientific">Coilia grayii</name>
    <name type="common">Gray's grenadier anchovy</name>
    <dbReference type="NCBI Taxonomy" id="363190"/>
    <lineage>
        <taxon>Eukaryota</taxon>
        <taxon>Metazoa</taxon>
        <taxon>Chordata</taxon>
        <taxon>Craniata</taxon>
        <taxon>Vertebrata</taxon>
        <taxon>Euteleostomi</taxon>
        <taxon>Actinopterygii</taxon>
        <taxon>Neopterygii</taxon>
        <taxon>Teleostei</taxon>
        <taxon>Clupei</taxon>
        <taxon>Clupeiformes</taxon>
        <taxon>Clupeoidei</taxon>
        <taxon>Engraulidae</taxon>
        <taxon>Coilinae</taxon>
        <taxon>Coilia</taxon>
    </lineage>
</organism>
<feature type="region of interest" description="Disordered" evidence="1">
    <location>
        <begin position="212"/>
        <end position="234"/>
    </location>
</feature>
<protein>
    <submittedName>
        <fullName evidence="2">Uncharacterized protein</fullName>
    </submittedName>
</protein>
<proteinExistence type="predicted"/>
<dbReference type="AlphaFoldDB" id="A0ABD1KAK4"/>
<gene>
    <name evidence="2" type="ORF">ACEWY4_008325</name>
</gene>
<feature type="compositionally biased region" description="Pro residues" evidence="1">
    <location>
        <begin position="46"/>
        <end position="63"/>
    </location>
</feature>